<dbReference type="AlphaFoldDB" id="A0A384K538"/>
<sequence>MDNEYINTFRWLRDDYTRLRDGTELFERVNERYANANYDDSGSCATQQDLNNLGSSDHDCCMKSKSAGSCSNAHSGDSIIASQSSSTVWPNNGTKQNEPRRPRKGHKKSRRGCYNCKKRKVKCQETLPSCQNCARNQLPCSYPTLPPSILPLKPHQISNPSPVPYGNLQATPTIFSLDDMFIFHHFLMHAHPYLPVGSKEKWVFHVPVLAHHNPFLLHAILGLSASHISSNLPFYPCNSTVNSGSPAKSYHTLSLHYRTLAICGLSTLFAKLDPLTTTNFQRQTIQATLYLLTFQSCYLSDLSGFFELLHFFRGCGILRDSRLLGGQDKGIEMCFDGDGDHWQQMEKRLVGLPRIPNHSTQGAKSSLNLIKDSCQSRKTNMEFFGMLLAVVKQWETSSLSAYFKFVQIYLAISKMSDRTFYTFIDETNKVARVLIAHFLAVQKIMGPILCRETEISDSGSLNGGIRVGGEIRGHEKWVEGIWSQLTGDGEEKWKKSMEWPREVFRSENSGNFDYSQSL</sequence>
<dbReference type="Pfam" id="PF11951">
    <property type="entry name" value="Fungal_trans_2"/>
    <property type="match status" value="1"/>
</dbReference>
<evidence type="ECO:0000256" key="1">
    <source>
        <dbReference type="ARBA" id="ARBA00023242"/>
    </source>
</evidence>
<dbReference type="GO" id="GO:0008270">
    <property type="term" value="F:zinc ion binding"/>
    <property type="evidence" value="ECO:0007669"/>
    <property type="project" value="InterPro"/>
</dbReference>
<evidence type="ECO:0000313" key="4">
    <source>
        <dbReference type="EMBL" id="ATZ57918.1"/>
    </source>
</evidence>
<protein>
    <recommendedName>
        <fullName evidence="3">Zn(2)-C6 fungal-type domain-containing protein</fullName>
    </recommendedName>
</protein>
<dbReference type="SMART" id="SM00066">
    <property type="entry name" value="GAL4"/>
    <property type="match status" value="1"/>
</dbReference>
<evidence type="ECO:0000313" key="5">
    <source>
        <dbReference type="Proteomes" id="UP000001798"/>
    </source>
</evidence>
<reference evidence="4 5" key="3">
    <citation type="journal article" date="2017" name="Mol. Plant Pathol.">
        <title>A gapless genome sequence of the fungus Botrytis cinerea.</title>
        <authorList>
            <person name="Van Kan J.A."/>
            <person name="Stassen J.H."/>
            <person name="Mosbach A."/>
            <person name="Van Der Lee T.A."/>
            <person name="Faino L."/>
            <person name="Farmer A.D."/>
            <person name="Papasotiriou D.G."/>
            <person name="Zhou S."/>
            <person name="Seidl M.F."/>
            <person name="Cottam E."/>
            <person name="Edel D."/>
            <person name="Hahn M."/>
            <person name="Schwartz D.C."/>
            <person name="Dietrich R.A."/>
            <person name="Widdison S."/>
            <person name="Scalliet G."/>
        </authorList>
    </citation>
    <scope>NUCLEOTIDE SEQUENCE [LARGE SCALE GENOMIC DNA]</scope>
    <source>
        <strain evidence="4 5">B05.10</strain>
    </source>
</reference>
<dbReference type="VEuPathDB" id="FungiDB:Bcin15g04270"/>
<evidence type="ECO:0000259" key="3">
    <source>
        <dbReference type="PROSITE" id="PS50048"/>
    </source>
</evidence>
<dbReference type="GeneID" id="5427252"/>
<dbReference type="PROSITE" id="PS00463">
    <property type="entry name" value="ZN2_CY6_FUNGAL_1"/>
    <property type="match status" value="1"/>
</dbReference>
<name>A0A384K538_BOTFB</name>
<evidence type="ECO:0000256" key="2">
    <source>
        <dbReference type="SAM" id="MobiDB-lite"/>
    </source>
</evidence>
<keyword evidence="1" id="KW-0539">Nucleus</keyword>
<dbReference type="EMBL" id="CP009819">
    <property type="protein sequence ID" value="ATZ57918.1"/>
    <property type="molecule type" value="Genomic_DNA"/>
</dbReference>
<dbReference type="Gene3D" id="4.10.240.10">
    <property type="entry name" value="Zn(2)-C6 fungal-type DNA-binding domain"/>
    <property type="match status" value="1"/>
</dbReference>
<organism evidence="4 5">
    <name type="scientific">Botryotinia fuckeliana (strain B05.10)</name>
    <name type="common">Noble rot fungus</name>
    <name type="synonym">Botrytis cinerea</name>
    <dbReference type="NCBI Taxonomy" id="332648"/>
    <lineage>
        <taxon>Eukaryota</taxon>
        <taxon>Fungi</taxon>
        <taxon>Dikarya</taxon>
        <taxon>Ascomycota</taxon>
        <taxon>Pezizomycotina</taxon>
        <taxon>Leotiomycetes</taxon>
        <taxon>Helotiales</taxon>
        <taxon>Sclerotiniaceae</taxon>
        <taxon>Botrytis</taxon>
    </lineage>
</organism>
<dbReference type="CDD" id="cd00067">
    <property type="entry name" value="GAL4"/>
    <property type="match status" value="1"/>
</dbReference>
<feature type="compositionally biased region" description="Polar residues" evidence="2">
    <location>
        <begin position="87"/>
        <end position="96"/>
    </location>
</feature>
<dbReference type="SUPFAM" id="SSF57701">
    <property type="entry name" value="Zn2/Cys6 DNA-binding domain"/>
    <property type="match status" value="1"/>
</dbReference>
<dbReference type="OrthoDB" id="416217at2759"/>
<dbReference type="Proteomes" id="UP000001798">
    <property type="component" value="Chromosome 15"/>
</dbReference>
<gene>
    <name evidence="4" type="ORF">BCIN_15g04270</name>
</gene>
<reference evidence="4 5" key="1">
    <citation type="journal article" date="2011" name="PLoS Genet.">
        <title>Genomic analysis of the necrotrophic fungal pathogens Sclerotinia sclerotiorum and Botrytis cinerea.</title>
        <authorList>
            <person name="Amselem J."/>
            <person name="Cuomo C.A."/>
            <person name="van Kan J.A."/>
            <person name="Viaud M."/>
            <person name="Benito E.P."/>
            <person name="Couloux A."/>
            <person name="Coutinho P.M."/>
            <person name="de Vries R.P."/>
            <person name="Dyer P.S."/>
            <person name="Fillinger S."/>
            <person name="Fournier E."/>
            <person name="Gout L."/>
            <person name="Hahn M."/>
            <person name="Kohn L."/>
            <person name="Lapalu N."/>
            <person name="Plummer K.M."/>
            <person name="Pradier J.M."/>
            <person name="Quevillon E."/>
            <person name="Sharon A."/>
            <person name="Simon A."/>
            <person name="ten Have A."/>
            <person name="Tudzynski B."/>
            <person name="Tudzynski P."/>
            <person name="Wincker P."/>
            <person name="Andrew M."/>
            <person name="Anthouard V."/>
            <person name="Beever R.E."/>
            <person name="Beffa R."/>
            <person name="Benoit I."/>
            <person name="Bouzid O."/>
            <person name="Brault B."/>
            <person name="Chen Z."/>
            <person name="Choquer M."/>
            <person name="Collemare J."/>
            <person name="Cotton P."/>
            <person name="Danchin E.G."/>
            <person name="Da Silva C."/>
            <person name="Gautier A."/>
            <person name="Giraud C."/>
            <person name="Giraud T."/>
            <person name="Gonzalez C."/>
            <person name="Grossetete S."/>
            <person name="Guldener U."/>
            <person name="Henrissat B."/>
            <person name="Howlett B.J."/>
            <person name="Kodira C."/>
            <person name="Kretschmer M."/>
            <person name="Lappartient A."/>
            <person name="Leroch M."/>
            <person name="Levis C."/>
            <person name="Mauceli E."/>
            <person name="Neuveglise C."/>
            <person name="Oeser B."/>
            <person name="Pearson M."/>
            <person name="Poulain J."/>
            <person name="Poussereau N."/>
            <person name="Quesneville H."/>
            <person name="Rascle C."/>
            <person name="Schumacher J."/>
            <person name="Segurens B."/>
            <person name="Sexton A."/>
            <person name="Silva E."/>
            <person name="Sirven C."/>
            <person name="Soanes D.M."/>
            <person name="Talbot N.J."/>
            <person name="Templeton M."/>
            <person name="Yandava C."/>
            <person name="Yarden O."/>
            <person name="Zeng Q."/>
            <person name="Rollins J.A."/>
            <person name="Lebrun M.H."/>
            <person name="Dickman M."/>
        </authorList>
    </citation>
    <scope>NUCLEOTIDE SEQUENCE [LARGE SCALE GENOMIC DNA]</scope>
    <source>
        <strain evidence="4 5">B05.10</strain>
    </source>
</reference>
<dbReference type="InterPro" id="IPR001138">
    <property type="entry name" value="Zn2Cys6_DnaBD"/>
</dbReference>
<accession>A0A384K538</accession>
<feature type="region of interest" description="Disordered" evidence="2">
    <location>
        <begin position="81"/>
        <end position="110"/>
    </location>
</feature>
<dbReference type="InterPro" id="IPR053157">
    <property type="entry name" value="Sterol_Uptake_Regulator"/>
</dbReference>
<keyword evidence="5" id="KW-1185">Reference proteome</keyword>
<feature type="domain" description="Zn(2)-C6 fungal-type" evidence="3">
    <location>
        <begin position="112"/>
        <end position="142"/>
    </location>
</feature>
<feature type="compositionally biased region" description="Basic residues" evidence="2">
    <location>
        <begin position="101"/>
        <end position="110"/>
    </location>
</feature>
<dbReference type="KEGG" id="bfu:BCIN_15g04270"/>
<dbReference type="Pfam" id="PF00172">
    <property type="entry name" value="Zn_clus"/>
    <property type="match status" value="1"/>
</dbReference>
<proteinExistence type="predicted"/>
<dbReference type="PROSITE" id="PS50048">
    <property type="entry name" value="ZN2_CY6_FUNGAL_2"/>
    <property type="match status" value="1"/>
</dbReference>
<dbReference type="PANTHER" id="PTHR47784">
    <property type="entry name" value="STEROL UPTAKE CONTROL PROTEIN 2"/>
    <property type="match status" value="1"/>
</dbReference>
<dbReference type="PANTHER" id="PTHR47784:SF7">
    <property type="entry name" value="ZN(II)2CYS6 TRANSCRIPTION FACTOR (EUROFUNG)"/>
    <property type="match status" value="1"/>
</dbReference>
<dbReference type="InterPro" id="IPR036864">
    <property type="entry name" value="Zn2-C6_fun-type_DNA-bd_sf"/>
</dbReference>
<dbReference type="GO" id="GO:0001228">
    <property type="term" value="F:DNA-binding transcription activator activity, RNA polymerase II-specific"/>
    <property type="evidence" value="ECO:0007669"/>
    <property type="project" value="TreeGrafter"/>
</dbReference>
<dbReference type="RefSeq" id="XP_024553439.1">
    <property type="nucleotide sequence ID" value="XM_024697623.1"/>
</dbReference>
<dbReference type="InterPro" id="IPR021858">
    <property type="entry name" value="Fun_TF"/>
</dbReference>
<reference evidence="4 5" key="2">
    <citation type="journal article" date="2012" name="Eukaryot. Cell">
        <title>Genome update of Botrytis cinerea strains B05.10 and T4.</title>
        <authorList>
            <person name="Staats M."/>
            <person name="van Kan J.A."/>
        </authorList>
    </citation>
    <scope>NUCLEOTIDE SEQUENCE [LARGE SCALE GENOMIC DNA]</scope>
    <source>
        <strain evidence="4 5">B05.10</strain>
    </source>
</reference>